<evidence type="ECO:0000256" key="1">
    <source>
        <dbReference type="SAM" id="Phobius"/>
    </source>
</evidence>
<evidence type="ECO:0000313" key="3">
    <source>
        <dbReference type="Proteomes" id="UP000694424"/>
    </source>
</evidence>
<dbReference type="Ensembl" id="ENSAOWT00000018522.1">
    <property type="protein sequence ID" value="ENSAOWP00000016311.1"/>
    <property type="gene ID" value="ENSAOWG00000011119.1"/>
</dbReference>
<reference evidence="2" key="1">
    <citation type="submission" date="2025-08" db="UniProtKB">
        <authorList>
            <consortium name="Ensembl"/>
        </authorList>
    </citation>
    <scope>IDENTIFICATION</scope>
</reference>
<keyword evidence="1" id="KW-0812">Transmembrane</keyword>
<dbReference type="Proteomes" id="UP000694424">
    <property type="component" value="Unplaced"/>
</dbReference>
<dbReference type="AlphaFoldDB" id="A0A8B9PVW8"/>
<keyword evidence="1" id="KW-1133">Transmembrane helix</keyword>
<sequence length="84" mass="9329">PCWCHVCKKHCSITVVKEWSCNEGNSPAFLSTSSSAQNSWLAFGKSLRLTFWDFLILLKLPILCVSGIQPLILPLLPKTISVLV</sequence>
<feature type="transmembrane region" description="Helical" evidence="1">
    <location>
        <begin position="54"/>
        <end position="76"/>
    </location>
</feature>
<keyword evidence="1" id="KW-0472">Membrane</keyword>
<protein>
    <submittedName>
        <fullName evidence="2">Uncharacterized protein</fullName>
    </submittedName>
</protein>
<proteinExistence type="predicted"/>
<evidence type="ECO:0000313" key="2">
    <source>
        <dbReference type="Ensembl" id="ENSAOWP00000016311.1"/>
    </source>
</evidence>
<reference evidence="2" key="2">
    <citation type="submission" date="2025-09" db="UniProtKB">
        <authorList>
            <consortium name="Ensembl"/>
        </authorList>
    </citation>
    <scope>IDENTIFICATION</scope>
</reference>
<accession>A0A8B9PVW8</accession>
<organism evidence="2 3">
    <name type="scientific">Apteryx owenii</name>
    <name type="common">Little spotted kiwi</name>
    <dbReference type="NCBI Taxonomy" id="8824"/>
    <lineage>
        <taxon>Eukaryota</taxon>
        <taxon>Metazoa</taxon>
        <taxon>Chordata</taxon>
        <taxon>Craniata</taxon>
        <taxon>Vertebrata</taxon>
        <taxon>Euteleostomi</taxon>
        <taxon>Archelosauria</taxon>
        <taxon>Archosauria</taxon>
        <taxon>Dinosauria</taxon>
        <taxon>Saurischia</taxon>
        <taxon>Theropoda</taxon>
        <taxon>Coelurosauria</taxon>
        <taxon>Aves</taxon>
        <taxon>Palaeognathae</taxon>
        <taxon>Apterygiformes</taxon>
        <taxon>Apterygidae</taxon>
        <taxon>Apteryx</taxon>
    </lineage>
</organism>
<keyword evidence="3" id="KW-1185">Reference proteome</keyword>
<name>A0A8B9PVW8_APTOW</name>